<dbReference type="EMBL" id="LT629971">
    <property type="protein sequence ID" value="SEH46686.1"/>
    <property type="molecule type" value="Genomic_DNA"/>
</dbReference>
<dbReference type="RefSeq" id="WP_083405508.1">
    <property type="nucleotide sequence ID" value="NZ_LT629971.1"/>
</dbReference>
<evidence type="ECO:0000313" key="3">
    <source>
        <dbReference type="Proteomes" id="UP000182915"/>
    </source>
</evidence>
<keyword evidence="1" id="KW-0472">Membrane</keyword>
<accession>A0A1H6IK41</accession>
<reference evidence="3" key="1">
    <citation type="submission" date="2016-10" db="EMBL/GenBank/DDBJ databases">
        <authorList>
            <person name="Varghese N."/>
            <person name="Submissions S."/>
        </authorList>
    </citation>
    <scope>NUCLEOTIDE SEQUENCE [LARGE SCALE GENOMIC DNA]</scope>
    <source>
        <strain evidence="3">DSM 45405</strain>
    </source>
</reference>
<dbReference type="STRING" id="370526.SAMN04489835_0131"/>
<organism evidence="2 3">
    <name type="scientific">Mycolicibacterium rutilum</name>
    <name type="common">Mycobacterium rutilum</name>
    <dbReference type="NCBI Taxonomy" id="370526"/>
    <lineage>
        <taxon>Bacteria</taxon>
        <taxon>Bacillati</taxon>
        <taxon>Actinomycetota</taxon>
        <taxon>Actinomycetes</taxon>
        <taxon>Mycobacteriales</taxon>
        <taxon>Mycobacteriaceae</taxon>
        <taxon>Mycolicibacterium</taxon>
    </lineage>
</organism>
<dbReference type="SUPFAM" id="SSF53300">
    <property type="entry name" value="vWA-like"/>
    <property type="match status" value="1"/>
</dbReference>
<name>A0A1H6IK41_MYCRU</name>
<proteinExistence type="predicted"/>
<keyword evidence="1" id="KW-0812">Transmembrane</keyword>
<dbReference type="InterPro" id="IPR036465">
    <property type="entry name" value="vWFA_dom_sf"/>
</dbReference>
<keyword evidence="1" id="KW-1133">Transmembrane helix</keyword>
<keyword evidence="3" id="KW-1185">Reference proteome</keyword>
<sequence length="356" mass="38868">MTFLPVLPVYVIAVLAAVIVIVRVVTLYRLLVRTPAGRYRDVVLRWSGLTFAVLLLALAALRPGHPMDGDRTASATASYVSDVNLILVVDRSVTSRVADYGDDEARMVGVRNDITALLDEYRGARVSMIGFATKAAVDWPLSADEFSFRAYAKNLSAYSLVAPDAVDHINPTAANDLLRQQLEQAKKNYPRAQNVVFYFGDGTLGSQVSYEPFDVPADLITAGAVFGYGTTAGGPIPANYAAGRKLYLPVTGTSTVMTAPMDQQRLENIAESLNMPYVHREAGQDITPVLPAVNAGSMSDTVEAGRNDPQVGRTEWYWVFALLASALVLVEVILTVREYRRNRLSRSDFTAQDVTR</sequence>
<gene>
    <name evidence="2" type="ORF">SAMN04489835_0131</name>
</gene>
<dbReference type="AlphaFoldDB" id="A0A1H6IK41"/>
<protein>
    <recommendedName>
        <fullName evidence="4">Ca-activated chloride channel family protein</fullName>
    </recommendedName>
</protein>
<feature type="transmembrane region" description="Helical" evidence="1">
    <location>
        <begin position="316"/>
        <end position="336"/>
    </location>
</feature>
<dbReference type="OrthoDB" id="9814325at2"/>
<evidence type="ECO:0008006" key="4">
    <source>
        <dbReference type="Google" id="ProtNLM"/>
    </source>
</evidence>
<dbReference type="Gene3D" id="3.40.50.410">
    <property type="entry name" value="von Willebrand factor, type A domain"/>
    <property type="match status" value="1"/>
</dbReference>
<dbReference type="Proteomes" id="UP000182915">
    <property type="component" value="Chromosome I"/>
</dbReference>
<evidence type="ECO:0000313" key="2">
    <source>
        <dbReference type="EMBL" id="SEH46686.1"/>
    </source>
</evidence>
<feature type="transmembrane region" description="Helical" evidence="1">
    <location>
        <begin position="6"/>
        <end position="31"/>
    </location>
</feature>
<evidence type="ECO:0000256" key="1">
    <source>
        <dbReference type="SAM" id="Phobius"/>
    </source>
</evidence>
<feature type="transmembrane region" description="Helical" evidence="1">
    <location>
        <begin position="43"/>
        <end position="61"/>
    </location>
</feature>